<comment type="similarity">
    <text evidence="1">Belongs to the prokaryotic molybdopterin-containing oxidoreductase family.</text>
</comment>
<dbReference type="Pfam" id="PF01568">
    <property type="entry name" value="Molydop_binding"/>
    <property type="match status" value="1"/>
</dbReference>
<evidence type="ECO:0000313" key="11">
    <source>
        <dbReference type="Proteomes" id="UP001295463"/>
    </source>
</evidence>
<dbReference type="PANTHER" id="PTHR43742">
    <property type="entry name" value="TRIMETHYLAMINE-N-OXIDE REDUCTASE"/>
    <property type="match status" value="1"/>
</dbReference>
<dbReference type="PROSITE" id="PS51318">
    <property type="entry name" value="TAT"/>
    <property type="match status" value="1"/>
</dbReference>
<reference evidence="10 11" key="1">
    <citation type="submission" date="2022-03" db="EMBL/GenBank/DDBJ databases">
        <authorList>
            <person name="Koch H."/>
        </authorList>
    </citation>
    <scope>NUCLEOTIDE SEQUENCE [LARGE SCALE GENOMIC DNA]</scope>
    <source>
        <strain evidence="10 11">G1</strain>
    </source>
</reference>
<evidence type="ECO:0000256" key="1">
    <source>
        <dbReference type="ARBA" id="ARBA00010312"/>
    </source>
</evidence>
<dbReference type="EMBL" id="OW150024">
    <property type="protein sequence ID" value="CAH2030974.1"/>
    <property type="molecule type" value="Genomic_DNA"/>
</dbReference>
<keyword evidence="11" id="KW-1185">Reference proteome</keyword>
<dbReference type="CDD" id="cd02778">
    <property type="entry name" value="MopB_CT_Thiosulfate-R-like"/>
    <property type="match status" value="1"/>
</dbReference>
<accession>A0ABM9D702</accession>
<sequence length="730" mass="80769">MNFSRRTFLKSAGAATAGIAAVTSMPKKMLSWAEDTAQKDMKQVPTFCELCFWNCGLVAKVENGKVVKVDGNPLSLRGRGRLCGRGNAALGALYDPDRLKYPMINTGKRGEPVWKRATWDEALTLIAGKMKGIKEKYGAESMALIYHGTGASFWKHLLHAYGSTLSAAPSFAQCRGPRDVGFYLTYGSDVGSPEYYDFSKSKYIVLFGSHLGENAHNSQVQDIVSGLADGAKMTVVDPRLSNIASKADHWLPIKPATDLALILAWIRLLIEEGLYDKEYVAKYATGFDGLRAAVQQYTPEWAETETTIPKEMIVKVAREMAKQAPHVCVGAGRYAAWYGDDVQRSRGIAILNALLGSWGRKGGYFFPTGAKVPEYPGLPAYPEHEEVAKLDGAYPYAALQTTTSIRQASSSGKPRPVKAWFVYGSNLMKTMPEKQETIKAIQSLDLLVTIDTMPMDIINYSDVVLPECTYLERHDNINVGKFNGEAEIAIRQPAVEPLWESKPSWWMVKELGSKLGLAEYFPWKNGEEYIAKRCEAGGIDYAQLKRDGVIIKKGGAPYITADSQPEFGTPSGKIELYSEQLAEKGFDPVPKYTKHPQPAAGQFRLLFGRSPLHTFSRTTNNFMLTDLQKENHLWLNARKGKELGVKDGDYVFLENQDGVRSPGRIKVKLTQRLRDDVVYMYHGFGVHAKAMTRADNRGIADDDLITKSAVDPIMGGTSMRGNFVKIVKGA</sequence>
<keyword evidence="3" id="KW-0500">Molybdenum</keyword>
<dbReference type="InterPro" id="IPR006311">
    <property type="entry name" value="TAT_signal"/>
</dbReference>
<evidence type="ECO:0000256" key="3">
    <source>
        <dbReference type="ARBA" id="ARBA00022505"/>
    </source>
</evidence>
<dbReference type="PANTHER" id="PTHR43742:SF9">
    <property type="entry name" value="TETRATHIONATE REDUCTASE SUBUNIT A"/>
    <property type="match status" value="1"/>
</dbReference>
<evidence type="ECO:0000256" key="6">
    <source>
        <dbReference type="ARBA" id="ARBA00023002"/>
    </source>
</evidence>
<evidence type="ECO:0000256" key="5">
    <source>
        <dbReference type="ARBA" id="ARBA00022729"/>
    </source>
</evidence>
<keyword evidence="5" id="KW-0732">Signal</keyword>
<keyword evidence="8" id="KW-0411">Iron-sulfur</keyword>
<protein>
    <submittedName>
        <fullName evidence="10">Polysulfide reductase chain A</fullName>
    </submittedName>
</protein>
<dbReference type="SUPFAM" id="SSF53706">
    <property type="entry name" value="Formate dehydrogenase/DMSO reductase, domains 1-3"/>
    <property type="match status" value="1"/>
</dbReference>
<dbReference type="SMART" id="SM00926">
    <property type="entry name" value="Molybdop_Fe4S4"/>
    <property type="match status" value="1"/>
</dbReference>
<keyword evidence="2" id="KW-0004">4Fe-4S</keyword>
<name>A0ABM9D702_9BACT</name>
<keyword evidence="4" id="KW-0479">Metal-binding</keyword>
<dbReference type="Gene3D" id="3.30.2070.10">
    <property type="entry name" value="Formate dehydrogenase/DMSO reductase"/>
    <property type="match status" value="1"/>
</dbReference>
<proteinExistence type="inferred from homology"/>
<keyword evidence="7" id="KW-0408">Iron</keyword>
<evidence type="ECO:0000256" key="7">
    <source>
        <dbReference type="ARBA" id="ARBA00023004"/>
    </source>
</evidence>
<dbReference type="Gene3D" id="3.40.50.740">
    <property type="match status" value="1"/>
</dbReference>
<dbReference type="Proteomes" id="UP001295463">
    <property type="component" value="Chromosome"/>
</dbReference>
<evidence type="ECO:0000256" key="2">
    <source>
        <dbReference type="ARBA" id="ARBA00022485"/>
    </source>
</evidence>
<dbReference type="InterPro" id="IPR006963">
    <property type="entry name" value="Mopterin_OxRdtase_4Fe-4S_dom"/>
</dbReference>
<evidence type="ECO:0000256" key="4">
    <source>
        <dbReference type="ARBA" id="ARBA00022723"/>
    </source>
</evidence>
<dbReference type="RefSeq" id="WP_305731840.1">
    <property type="nucleotide sequence ID" value="NZ_OW150024.1"/>
</dbReference>
<evidence type="ECO:0000256" key="8">
    <source>
        <dbReference type="ARBA" id="ARBA00023014"/>
    </source>
</evidence>
<dbReference type="InterPro" id="IPR009010">
    <property type="entry name" value="Asp_de-COase-like_dom_sf"/>
</dbReference>
<dbReference type="InterPro" id="IPR006656">
    <property type="entry name" value="Mopterin_OxRdtase"/>
</dbReference>
<keyword evidence="6" id="KW-0560">Oxidoreductase</keyword>
<dbReference type="Pfam" id="PF04879">
    <property type="entry name" value="Molybdop_Fe4S4"/>
    <property type="match status" value="1"/>
</dbReference>
<dbReference type="SUPFAM" id="SSF50692">
    <property type="entry name" value="ADC-like"/>
    <property type="match status" value="1"/>
</dbReference>
<dbReference type="Pfam" id="PF00384">
    <property type="entry name" value="Molybdopterin"/>
    <property type="match status" value="1"/>
</dbReference>
<organism evidence="10 11">
    <name type="scientific">Trichlorobacter ammonificans</name>
    <dbReference type="NCBI Taxonomy" id="2916410"/>
    <lineage>
        <taxon>Bacteria</taxon>
        <taxon>Pseudomonadati</taxon>
        <taxon>Thermodesulfobacteriota</taxon>
        <taxon>Desulfuromonadia</taxon>
        <taxon>Geobacterales</taxon>
        <taxon>Geobacteraceae</taxon>
        <taxon>Trichlorobacter</taxon>
    </lineage>
</organism>
<evidence type="ECO:0000259" key="9">
    <source>
        <dbReference type="PROSITE" id="PS51669"/>
    </source>
</evidence>
<dbReference type="Gene3D" id="2.20.25.90">
    <property type="entry name" value="ADC-like domains"/>
    <property type="match status" value="1"/>
</dbReference>
<gene>
    <name evidence="10" type="ORF">GEAMG1_1160</name>
</gene>
<dbReference type="Gene3D" id="2.40.40.20">
    <property type="match status" value="1"/>
</dbReference>
<dbReference type="PROSITE" id="PS51669">
    <property type="entry name" value="4FE4S_MOW_BIS_MGD"/>
    <property type="match status" value="1"/>
</dbReference>
<dbReference type="InterPro" id="IPR050612">
    <property type="entry name" value="Prok_Mopterin_Oxidored"/>
</dbReference>
<dbReference type="Gene3D" id="3.40.228.10">
    <property type="entry name" value="Dimethylsulfoxide Reductase, domain 2"/>
    <property type="match status" value="1"/>
</dbReference>
<feature type="domain" description="4Fe-4S Mo/W bis-MGD-type" evidence="9">
    <location>
        <begin position="41"/>
        <end position="97"/>
    </location>
</feature>
<dbReference type="InterPro" id="IPR006657">
    <property type="entry name" value="MoPterin_dinucl-bd_dom"/>
</dbReference>
<evidence type="ECO:0000313" key="10">
    <source>
        <dbReference type="EMBL" id="CAH2030974.1"/>
    </source>
</evidence>